<feature type="transmembrane region" description="Helical" evidence="2">
    <location>
        <begin position="174"/>
        <end position="193"/>
    </location>
</feature>
<feature type="compositionally biased region" description="Basic and acidic residues" evidence="1">
    <location>
        <begin position="496"/>
        <end position="509"/>
    </location>
</feature>
<dbReference type="PANTHER" id="PTHR23028:SF53">
    <property type="entry name" value="ACYL_TRANSF_3 DOMAIN-CONTAINING PROTEIN"/>
    <property type="match status" value="1"/>
</dbReference>
<keyword evidence="2" id="KW-1133">Transmembrane helix</keyword>
<dbReference type="EC" id="2.3.1.-" evidence="4"/>
<feature type="domain" description="Acyltransferase 3" evidence="3">
    <location>
        <begin position="12"/>
        <end position="355"/>
    </location>
</feature>
<dbReference type="GO" id="GO:0016747">
    <property type="term" value="F:acyltransferase activity, transferring groups other than amino-acyl groups"/>
    <property type="evidence" value="ECO:0007669"/>
    <property type="project" value="InterPro"/>
</dbReference>
<feature type="transmembrane region" description="Helical" evidence="2">
    <location>
        <begin position="205"/>
        <end position="223"/>
    </location>
</feature>
<reference evidence="4" key="1">
    <citation type="submission" date="2023-05" db="EMBL/GenBank/DDBJ databases">
        <title>Metabolic capabilities are highly conserved among human nasal-associated Corynebacterium species in pangenomic analyses.</title>
        <authorList>
            <person name="Tran T.H."/>
            <person name="Roberts A.Q."/>
            <person name="Escapa I.F."/>
            <person name="Gao W."/>
            <person name="Conlan S."/>
            <person name="Kong H."/>
            <person name="Segre J.A."/>
            <person name="Kelly M.S."/>
            <person name="Lemon K.P."/>
        </authorList>
    </citation>
    <scope>NUCLEOTIDE SEQUENCE</scope>
    <source>
        <strain evidence="4">KPL2654</strain>
    </source>
</reference>
<name>A0AAP4BWQ3_9CORY</name>
<organism evidence="4 5">
    <name type="scientific">Corynebacterium propinquum</name>
    <dbReference type="NCBI Taxonomy" id="43769"/>
    <lineage>
        <taxon>Bacteria</taxon>
        <taxon>Bacillati</taxon>
        <taxon>Actinomycetota</taxon>
        <taxon>Actinomycetes</taxon>
        <taxon>Mycobacteriales</taxon>
        <taxon>Corynebacteriaceae</taxon>
        <taxon>Corynebacterium</taxon>
    </lineage>
</organism>
<keyword evidence="2" id="KW-0472">Membrane</keyword>
<protein>
    <submittedName>
        <fullName evidence="4">Acyltransferase family protein</fullName>
        <ecNumber evidence="4">2.3.1.-</ecNumber>
    </submittedName>
</protein>
<evidence type="ECO:0000313" key="4">
    <source>
        <dbReference type="EMBL" id="MDK4326826.1"/>
    </source>
</evidence>
<feature type="transmembrane region" description="Helical" evidence="2">
    <location>
        <begin position="79"/>
        <end position="99"/>
    </location>
</feature>
<dbReference type="InterPro" id="IPR002656">
    <property type="entry name" value="Acyl_transf_3_dom"/>
</dbReference>
<dbReference type="AlphaFoldDB" id="A0AAP4BWQ3"/>
<dbReference type="InterPro" id="IPR050879">
    <property type="entry name" value="Acyltransferase_3"/>
</dbReference>
<dbReference type="GO" id="GO:0016020">
    <property type="term" value="C:membrane"/>
    <property type="evidence" value="ECO:0007669"/>
    <property type="project" value="TreeGrafter"/>
</dbReference>
<keyword evidence="4" id="KW-0808">Transferase</keyword>
<feature type="region of interest" description="Disordered" evidence="1">
    <location>
        <begin position="440"/>
        <end position="516"/>
    </location>
</feature>
<evidence type="ECO:0000256" key="1">
    <source>
        <dbReference type="SAM" id="MobiDB-lite"/>
    </source>
</evidence>
<feature type="compositionally biased region" description="Low complexity" evidence="1">
    <location>
        <begin position="480"/>
        <end position="495"/>
    </location>
</feature>
<feature type="transmembrane region" description="Helical" evidence="2">
    <location>
        <begin position="244"/>
        <end position="264"/>
    </location>
</feature>
<keyword evidence="2" id="KW-0812">Transmembrane</keyword>
<dbReference type="GO" id="GO:0009103">
    <property type="term" value="P:lipopolysaccharide biosynthetic process"/>
    <property type="evidence" value="ECO:0007669"/>
    <property type="project" value="TreeGrafter"/>
</dbReference>
<sequence>MSQTRARLRQVPGLDGLRGLAVAAVVIYHFFGDALPGGYLGVDMFFVLSGFLITSLLLREYDTTGTVNLKDFWVRRLRRIMPTAIVVLVICTAIVGVIGGDFAVNIRTQFLGSLFFVSNWTQIATSASYFADSEVEVFAHYWSLAVEEQFYVLWPLALFALLAVWGARKRLHIALASLLAAVASAVAMAVVYSPDADPTRVYYGTDTHAFGLLIGAVLAMLLTTSKADPNRDSWPVLELTRPRFAASLIGLVATAVYVVQLFVMADDGNFPYWGGLFITSLAGAGMIYAVVYEVAPLRWVFEFPLMRYLGQRSFSIYLWHWPVIMIIRELAPEETLDGNAVWWGLLAVVISLGLSELSYRWIENPFRRKGYGTVFAVIWAHRPRTASASSTTSTSPKAPVAWIAGLVLTVGSVSGTAYAVVNSSDKTQLEQDLDALAEQNRQQRQEMQEHAGDAETGDAKTGDAKNTDAKTTDTDKSDGAKSSNDSSSAGSSGESGKSKDKPNKKDVSDRSMPAGDEITAIGDSVMLASLMALTEEFPGIYVDADVSRAWGVGVQVASSLASQGLLRDTVVLGFGTNSEAHPGEVASMMEIMGDDRTVVMVLPYGDRSWMPRAREQIIEAAETYDNVYIADWCTHAMHTPGALREDGIHPDPVGATEYVTAITYALQQYVNGDKNTDTLC</sequence>
<feature type="transmembrane region" description="Helical" evidence="2">
    <location>
        <begin position="340"/>
        <end position="359"/>
    </location>
</feature>
<dbReference type="SUPFAM" id="SSF52266">
    <property type="entry name" value="SGNH hydrolase"/>
    <property type="match status" value="1"/>
</dbReference>
<feature type="transmembrane region" description="Helical" evidence="2">
    <location>
        <begin position="400"/>
        <end position="421"/>
    </location>
</feature>
<accession>A0AAP4BWQ3</accession>
<evidence type="ECO:0000313" key="5">
    <source>
        <dbReference type="Proteomes" id="UP001226160"/>
    </source>
</evidence>
<dbReference type="EMBL" id="JASNVP010000010">
    <property type="protein sequence ID" value="MDK4326826.1"/>
    <property type="molecule type" value="Genomic_DNA"/>
</dbReference>
<gene>
    <name evidence="4" type="ORF">QPX54_09975</name>
</gene>
<dbReference type="Pfam" id="PF01757">
    <property type="entry name" value="Acyl_transf_3"/>
    <property type="match status" value="1"/>
</dbReference>
<feature type="transmembrane region" description="Helical" evidence="2">
    <location>
        <begin position="270"/>
        <end position="291"/>
    </location>
</feature>
<feature type="transmembrane region" description="Helical" evidence="2">
    <location>
        <begin position="37"/>
        <end position="58"/>
    </location>
</feature>
<dbReference type="Proteomes" id="UP001226160">
    <property type="component" value="Unassembled WGS sequence"/>
</dbReference>
<dbReference type="RefSeq" id="WP_249606406.1">
    <property type="nucleotide sequence ID" value="NZ_CP091865.1"/>
</dbReference>
<proteinExistence type="predicted"/>
<feature type="compositionally biased region" description="Basic and acidic residues" evidence="1">
    <location>
        <begin position="441"/>
        <end position="479"/>
    </location>
</feature>
<feature type="transmembrane region" description="Helical" evidence="2">
    <location>
        <begin position="312"/>
        <end position="328"/>
    </location>
</feature>
<feature type="transmembrane region" description="Helical" evidence="2">
    <location>
        <begin position="12"/>
        <end position="31"/>
    </location>
</feature>
<keyword evidence="4" id="KW-0012">Acyltransferase</keyword>
<comment type="caution">
    <text evidence="4">The sequence shown here is derived from an EMBL/GenBank/DDBJ whole genome shotgun (WGS) entry which is preliminary data.</text>
</comment>
<dbReference type="CDD" id="cd01840">
    <property type="entry name" value="SGNH_hydrolase_yrhL_like"/>
    <property type="match status" value="1"/>
</dbReference>
<evidence type="ECO:0000259" key="3">
    <source>
        <dbReference type="Pfam" id="PF01757"/>
    </source>
</evidence>
<dbReference type="PANTHER" id="PTHR23028">
    <property type="entry name" value="ACETYLTRANSFERASE"/>
    <property type="match status" value="1"/>
</dbReference>
<feature type="transmembrane region" description="Helical" evidence="2">
    <location>
        <begin position="150"/>
        <end position="167"/>
    </location>
</feature>
<evidence type="ECO:0000256" key="2">
    <source>
        <dbReference type="SAM" id="Phobius"/>
    </source>
</evidence>